<organism evidence="2 3">
    <name type="scientific">Zophobas morio</name>
    <dbReference type="NCBI Taxonomy" id="2755281"/>
    <lineage>
        <taxon>Eukaryota</taxon>
        <taxon>Metazoa</taxon>
        <taxon>Ecdysozoa</taxon>
        <taxon>Arthropoda</taxon>
        <taxon>Hexapoda</taxon>
        <taxon>Insecta</taxon>
        <taxon>Pterygota</taxon>
        <taxon>Neoptera</taxon>
        <taxon>Endopterygota</taxon>
        <taxon>Coleoptera</taxon>
        <taxon>Polyphaga</taxon>
        <taxon>Cucujiformia</taxon>
        <taxon>Tenebrionidae</taxon>
        <taxon>Zophobas</taxon>
    </lineage>
</organism>
<evidence type="ECO:0000313" key="2">
    <source>
        <dbReference type="EMBL" id="KAJ3653771.1"/>
    </source>
</evidence>
<name>A0AA38IGM8_9CUCU</name>
<dbReference type="Proteomes" id="UP001168821">
    <property type="component" value="Unassembled WGS sequence"/>
</dbReference>
<dbReference type="Gene3D" id="1.20.5.390">
    <property type="entry name" value="L1 transposable element, trimerization domain"/>
    <property type="match status" value="1"/>
</dbReference>
<gene>
    <name evidence="2" type="ORF">Zmor_013006</name>
</gene>
<sequence>MTSPLVAGGSATPPSSRSSGATSPPPPPPHGRGWSATNLRPSPPLRPCLAFSPVPYSRPGPRLSYKEDGLILDVIEAYFCTVKPRNTVNSVDVTNWSKTDSNKNLIDAVQVLQSKLSILEYNVSALSSELNEEKSMRCALQSIVKNHLLSNCKDFDSIEWPTTESKI</sequence>
<feature type="region of interest" description="Disordered" evidence="1">
    <location>
        <begin position="1"/>
        <end position="41"/>
    </location>
</feature>
<dbReference type="AlphaFoldDB" id="A0AA38IGM8"/>
<evidence type="ECO:0000313" key="3">
    <source>
        <dbReference type="Proteomes" id="UP001168821"/>
    </source>
</evidence>
<accession>A0AA38IGM8</accession>
<feature type="compositionally biased region" description="Low complexity" evidence="1">
    <location>
        <begin position="7"/>
        <end position="22"/>
    </location>
</feature>
<comment type="caution">
    <text evidence="2">The sequence shown here is derived from an EMBL/GenBank/DDBJ whole genome shotgun (WGS) entry which is preliminary data.</text>
</comment>
<keyword evidence="3" id="KW-1185">Reference proteome</keyword>
<protein>
    <submittedName>
        <fullName evidence="2">Uncharacterized protein</fullName>
    </submittedName>
</protein>
<reference evidence="2" key="1">
    <citation type="journal article" date="2023" name="G3 (Bethesda)">
        <title>Whole genome assemblies of Zophobas morio and Tenebrio molitor.</title>
        <authorList>
            <person name="Kaur S."/>
            <person name="Stinson S.A."/>
            <person name="diCenzo G.C."/>
        </authorList>
    </citation>
    <scope>NUCLEOTIDE SEQUENCE</scope>
    <source>
        <strain evidence="2">QUZm001</strain>
    </source>
</reference>
<dbReference type="EMBL" id="JALNTZ010000004">
    <property type="protein sequence ID" value="KAJ3653771.1"/>
    <property type="molecule type" value="Genomic_DNA"/>
</dbReference>
<evidence type="ECO:0000256" key="1">
    <source>
        <dbReference type="SAM" id="MobiDB-lite"/>
    </source>
</evidence>
<proteinExistence type="predicted"/>